<dbReference type="PANTHER" id="PTHR13929:SF0">
    <property type="entry name" value="UBIA PRENYLTRANSFERASE DOMAIN-CONTAINING PROTEIN 1"/>
    <property type="match status" value="1"/>
</dbReference>
<evidence type="ECO:0000256" key="4">
    <source>
        <dbReference type="ARBA" id="ARBA00022679"/>
    </source>
</evidence>
<keyword evidence="11" id="KW-1185">Reference proteome</keyword>
<dbReference type="PANTHER" id="PTHR13929">
    <property type="entry name" value="1,4-DIHYDROXY-2-NAPHTHOATE OCTAPRENYLTRANSFERASE"/>
    <property type="match status" value="1"/>
</dbReference>
<feature type="transmembrane region" description="Helical" evidence="8">
    <location>
        <begin position="146"/>
        <end position="165"/>
    </location>
</feature>
<feature type="transmembrane region" description="Helical" evidence="8">
    <location>
        <begin position="306"/>
        <end position="327"/>
    </location>
</feature>
<comment type="caution">
    <text evidence="10">The sequence shown here is derived from an EMBL/GenBank/DDBJ whole genome shotgun (WGS) entry which is preliminary data.</text>
</comment>
<keyword evidence="6 8" id="KW-1133">Transmembrane helix</keyword>
<feature type="transmembrane region" description="Helical" evidence="8">
    <location>
        <begin position="177"/>
        <end position="196"/>
    </location>
</feature>
<evidence type="ECO:0000313" key="10">
    <source>
        <dbReference type="EMBL" id="KMT60682.1"/>
    </source>
</evidence>
<keyword evidence="2 8" id="KW-0474">Menaquinone biosynthesis</keyword>
<dbReference type="PIRSF" id="PIRSF005355">
    <property type="entry name" value="UBIAD1"/>
    <property type="match status" value="1"/>
</dbReference>
<dbReference type="UniPathway" id="UPA00079">
    <property type="reaction ID" value="UER00168"/>
</dbReference>
<organism evidence="10 11">
    <name type="scientific">Listeria fleischmannii 1991</name>
    <dbReference type="NCBI Taxonomy" id="1430899"/>
    <lineage>
        <taxon>Bacteria</taxon>
        <taxon>Bacillati</taxon>
        <taxon>Bacillota</taxon>
        <taxon>Bacilli</taxon>
        <taxon>Bacillales</taxon>
        <taxon>Listeriaceae</taxon>
        <taxon>Listeria</taxon>
    </lineage>
</organism>
<dbReference type="GO" id="GO:0046428">
    <property type="term" value="F:1,4-dihydroxy-2-naphthoate polyprenyltransferase activity"/>
    <property type="evidence" value="ECO:0007669"/>
    <property type="project" value="UniProtKB-UniRule"/>
</dbReference>
<gene>
    <name evidence="8" type="primary">menA</name>
    <name evidence="10" type="ORF">X560_0810</name>
</gene>
<feature type="transmembrane region" description="Helical" evidence="8">
    <location>
        <begin position="202"/>
        <end position="223"/>
    </location>
</feature>
<name>A0A0J8GDE0_9LIST</name>
<evidence type="ECO:0000256" key="7">
    <source>
        <dbReference type="ARBA" id="ARBA00023136"/>
    </source>
</evidence>
<evidence type="ECO:0000313" key="11">
    <source>
        <dbReference type="Proteomes" id="UP000052258"/>
    </source>
</evidence>
<dbReference type="FunFam" id="1.10.357.140:FF:000007">
    <property type="entry name" value="1,4-dihydroxy-2-naphthoate octaprenyltransferase"/>
    <property type="match status" value="1"/>
</dbReference>
<keyword evidence="3 8" id="KW-1003">Cell membrane</keyword>
<reference evidence="10 11" key="1">
    <citation type="journal article" date="2015" name="Genome Biol. Evol.">
        <title>Comparative Genomics of Listeria Sensu Lato: Genus-Wide Differences in Evolutionary Dynamics and the Progressive Gain of Complex, Potentially Pathogenicity-Related Traits through Lateral Gene Transfer.</title>
        <authorList>
            <person name="Chiara M."/>
            <person name="Caruso M."/>
            <person name="D'Erchia A.M."/>
            <person name="Manzari C."/>
            <person name="Fraccalvieri R."/>
            <person name="Goffredo E."/>
            <person name="Latorre L."/>
            <person name="Miccolupo A."/>
            <person name="Padalino I."/>
            <person name="Santagada G."/>
            <person name="Chiocco D."/>
            <person name="Pesole G."/>
            <person name="Horner D.S."/>
            <person name="Parisi A."/>
        </authorList>
    </citation>
    <scope>NUCLEOTIDE SEQUENCE [LARGE SCALE GENOMIC DNA]</scope>
    <source>
        <strain evidence="10 11">1991</strain>
    </source>
</reference>
<proteinExistence type="inferred from homology"/>
<dbReference type="Gene3D" id="1.10.357.140">
    <property type="entry name" value="UbiA prenyltransferase"/>
    <property type="match status" value="1"/>
</dbReference>
<comment type="similarity">
    <text evidence="8">Belongs to the MenA family. Type 1 subfamily.</text>
</comment>
<dbReference type="HAMAP" id="MF_01937">
    <property type="entry name" value="MenA_1"/>
    <property type="match status" value="1"/>
</dbReference>
<evidence type="ECO:0000256" key="6">
    <source>
        <dbReference type="ARBA" id="ARBA00022989"/>
    </source>
</evidence>
<evidence type="ECO:0000256" key="8">
    <source>
        <dbReference type="HAMAP-Rule" id="MF_01937"/>
    </source>
</evidence>
<dbReference type="GO" id="GO:0009234">
    <property type="term" value="P:menaquinone biosynthetic process"/>
    <property type="evidence" value="ECO:0007669"/>
    <property type="project" value="UniProtKB-UniRule"/>
</dbReference>
<dbReference type="NCBIfam" id="NF004749">
    <property type="entry name" value="PRK06080.1-1"/>
    <property type="match status" value="1"/>
</dbReference>
<comment type="pathway">
    <text evidence="8">Quinol/quinone metabolism; menaquinone biosynthesis; menaquinol from 1,4-dihydroxy-2-naphthoate: step 1/2.</text>
</comment>
<comment type="catalytic activity">
    <reaction evidence="8">
        <text>an all-trans-polyprenyl diphosphate + 1,4-dihydroxy-2-naphthoate + H(+) = a 2-demethylmenaquinol + CO2 + diphosphate</text>
        <dbReference type="Rhea" id="RHEA:26478"/>
        <dbReference type="Rhea" id="RHEA-COMP:9563"/>
        <dbReference type="Rhea" id="RHEA-COMP:9564"/>
        <dbReference type="ChEBI" id="CHEBI:11173"/>
        <dbReference type="ChEBI" id="CHEBI:15378"/>
        <dbReference type="ChEBI" id="CHEBI:16526"/>
        <dbReference type="ChEBI" id="CHEBI:33019"/>
        <dbReference type="ChEBI" id="CHEBI:55437"/>
        <dbReference type="ChEBI" id="CHEBI:58914"/>
        <dbReference type="EC" id="2.5.1.74"/>
    </reaction>
</comment>
<dbReference type="NCBIfam" id="TIGR00751">
    <property type="entry name" value="menA"/>
    <property type="match status" value="1"/>
</dbReference>
<dbReference type="CDD" id="cd13962">
    <property type="entry name" value="PT_UbiA_UBIAD1"/>
    <property type="match status" value="1"/>
</dbReference>
<keyword evidence="5 8" id="KW-0812">Transmembrane</keyword>
<protein>
    <recommendedName>
        <fullName evidence="8 9">1,4-dihydroxy-2-naphthoate octaprenyltransferase</fullName>
        <shortName evidence="8">DHNA-octaprenyltransferase</shortName>
        <ecNumber evidence="8 9">2.5.1.74</ecNumber>
    </recommendedName>
</protein>
<dbReference type="GO" id="GO:0042371">
    <property type="term" value="P:vitamin K biosynthetic process"/>
    <property type="evidence" value="ECO:0007669"/>
    <property type="project" value="TreeGrafter"/>
</dbReference>
<keyword evidence="7 8" id="KW-0472">Membrane</keyword>
<dbReference type="EC" id="2.5.1.74" evidence="8 9"/>
<evidence type="ECO:0000256" key="2">
    <source>
        <dbReference type="ARBA" id="ARBA00022428"/>
    </source>
</evidence>
<accession>A0A0J8GDE0</accession>
<dbReference type="InterPro" id="IPR004657">
    <property type="entry name" value="MenA"/>
</dbReference>
<evidence type="ECO:0000256" key="1">
    <source>
        <dbReference type="ARBA" id="ARBA00004141"/>
    </source>
</evidence>
<evidence type="ECO:0000256" key="5">
    <source>
        <dbReference type="ARBA" id="ARBA00022692"/>
    </source>
</evidence>
<feature type="transmembrane region" description="Helical" evidence="8">
    <location>
        <begin position="71"/>
        <end position="90"/>
    </location>
</feature>
<dbReference type="Pfam" id="PF01040">
    <property type="entry name" value="UbiA"/>
    <property type="match status" value="1"/>
</dbReference>
<dbReference type="Proteomes" id="UP000052258">
    <property type="component" value="Unassembled WGS sequence"/>
</dbReference>
<dbReference type="InterPro" id="IPR026046">
    <property type="entry name" value="UBIAD1"/>
</dbReference>
<dbReference type="AlphaFoldDB" id="A0A0J8GDE0"/>
<dbReference type="EMBL" id="AZHO01000007">
    <property type="protein sequence ID" value="KMT60682.1"/>
    <property type="molecule type" value="Genomic_DNA"/>
</dbReference>
<evidence type="ECO:0000256" key="3">
    <source>
        <dbReference type="ARBA" id="ARBA00022475"/>
    </source>
</evidence>
<dbReference type="InterPro" id="IPR044878">
    <property type="entry name" value="UbiA_sf"/>
</dbReference>
<feature type="transmembrane region" description="Helical" evidence="8">
    <location>
        <begin position="121"/>
        <end position="140"/>
    </location>
</feature>
<keyword evidence="4 8" id="KW-0808">Transferase</keyword>
<comment type="function">
    <text evidence="8">Conversion of 1,4-dihydroxy-2-naphthoate (DHNA) to demethylmenaquinone (DMK).</text>
</comment>
<dbReference type="InterPro" id="IPR000537">
    <property type="entry name" value="UbiA_prenyltransferase"/>
</dbReference>
<sequence>MTKLTIFPKMKKGYFKKGANKMAAQERQVLARQSGFNKWWTLLRPHTLVASFVPVFLGTSVAMLYSNFQFTRFIVMLIACFFIQTSANLFNEYYDYKKGHDDEHSVGNGGAIVRNGMRPGLILFLATLLYILSILGGVYLSIELNWYVGLLGAICMLVGYLYTGGPYPIAYTPFGEIMAGFFMGGVITFISFYIQAEFISSQIVLISIPIMVLVGNLLLANSIRDLDPDKESGRLTLAILLGRKKATILFALAYVFAYAFEISLIFFANAPYWTLLILISAPEAIRSVRRFIGRTEPITMIPAMKATSKAITIFGIILAISYLLSLLQTNLFM</sequence>
<feature type="transmembrane region" description="Helical" evidence="8">
    <location>
        <begin position="47"/>
        <end position="65"/>
    </location>
</feature>
<dbReference type="PATRIC" id="fig|1430899.3.peg.836"/>
<dbReference type="GO" id="GO:0005886">
    <property type="term" value="C:plasma membrane"/>
    <property type="evidence" value="ECO:0007669"/>
    <property type="project" value="UniProtKB-SubCell"/>
</dbReference>
<evidence type="ECO:0000256" key="9">
    <source>
        <dbReference type="NCBIfam" id="TIGR00751"/>
    </source>
</evidence>
<comment type="subcellular location">
    <subcellularLocation>
        <location evidence="8">Cell membrane</location>
        <topology evidence="8">Multi-pass membrane protein</topology>
    </subcellularLocation>
    <subcellularLocation>
        <location evidence="1">Membrane</location>
        <topology evidence="1">Multi-pass membrane protein</topology>
    </subcellularLocation>
</comment>